<feature type="domain" description="UspA" evidence="3">
    <location>
        <begin position="1"/>
        <end position="141"/>
    </location>
</feature>
<dbReference type="InterPro" id="IPR014729">
    <property type="entry name" value="Rossmann-like_a/b/a_fold"/>
</dbReference>
<dbReference type="PIRSF" id="PIRSF006276">
    <property type="entry name" value="UspA"/>
    <property type="match status" value="1"/>
</dbReference>
<accession>I4D480</accession>
<sequence length="141" mass="15333">MYKKILVPTDASNYSRKALITALELARKFNAEIELLHVMYEPVVSSLGIADSYIAPFEQIERNGELVLKAALEGIDIGDVTFKKKKIHGNPGQIIIQEVEDENIDLVVMGSHGYGLVVGSILGSVSQKVLHGAKCSVLIAK</sequence>
<dbReference type="InterPro" id="IPR006016">
    <property type="entry name" value="UspA"/>
</dbReference>
<dbReference type="Proteomes" id="UP000002892">
    <property type="component" value="Chromosome"/>
</dbReference>
<comment type="subcellular location">
    <subcellularLocation>
        <location evidence="2">Cytoplasm</location>
    </subcellularLocation>
</comment>
<evidence type="ECO:0000256" key="1">
    <source>
        <dbReference type="ARBA" id="ARBA00008791"/>
    </source>
</evidence>
<gene>
    <name evidence="4" type="ordered locus">Desaci_1601</name>
</gene>
<protein>
    <recommendedName>
        <fullName evidence="2">Universal stress protein</fullName>
    </recommendedName>
</protein>
<organism evidence="4 5">
    <name type="scientific">Desulfosporosinus acidiphilus (strain DSM 22704 / JCM 16185 / SJ4)</name>
    <dbReference type="NCBI Taxonomy" id="646529"/>
    <lineage>
        <taxon>Bacteria</taxon>
        <taxon>Bacillati</taxon>
        <taxon>Bacillota</taxon>
        <taxon>Clostridia</taxon>
        <taxon>Eubacteriales</taxon>
        <taxon>Desulfitobacteriaceae</taxon>
        <taxon>Desulfosporosinus</taxon>
    </lineage>
</organism>
<proteinExistence type="inferred from homology"/>
<keyword evidence="2" id="KW-0963">Cytoplasm</keyword>
<evidence type="ECO:0000313" key="4">
    <source>
        <dbReference type="EMBL" id="AFM40604.1"/>
    </source>
</evidence>
<dbReference type="PANTHER" id="PTHR46268">
    <property type="entry name" value="STRESS RESPONSE PROTEIN NHAX"/>
    <property type="match status" value="1"/>
</dbReference>
<dbReference type="KEGG" id="dai:Desaci_1601"/>
<evidence type="ECO:0000256" key="2">
    <source>
        <dbReference type="PIRNR" id="PIRNR006276"/>
    </source>
</evidence>
<name>I4D480_DESAJ</name>
<dbReference type="GO" id="GO:0005737">
    <property type="term" value="C:cytoplasm"/>
    <property type="evidence" value="ECO:0007669"/>
    <property type="project" value="UniProtKB-SubCell"/>
</dbReference>
<dbReference type="EMBL" id="CP003639">
    <property type="protein sequence ID" value="AFM40604.1"/>
    <property type="molecule type" value="Genomic_DNA"/>
</dbReference>
<evidence type="ECO:0000313" key="5">
    <source>
        <dbReference type="Proteomes" id="UP000002892"/>
    </source>
</evidence>
<dbReference type="InterPro" id="IPR006015">
    <property type="entry name" value="Universal_stress_UspA"/>
</dbReference>
<evidence type="ECO:0000259" key="3">
    <source>
        <dbReference type="Pfam" id="PF00582"/>
    </source>
</evidence>
<dbReference type="eggNOG" id="COG0589">
    <property type="taxonomic scope" value="Bacteria"/>
</dbReference>
<dbReference type="Pfam" id="PF00582">
    <property type="entry name" value="Usp"/>
    <property type="match status" value="1"/>
</dbReference>
<dbReference type="OrthoDB" id="9794782at2"/>
<comment type="similarity">
    <text evidence="1 2">Belongs to the universal stress protein A family.</text>
</comment>
<dbReference type="PRINTS" id="PR01438">
    <property type="entry name" value="UNVRSLSTRESS"/>
</dbReference>
<reference evidence="4 5" key="1">
    <citation type="journal article" date="2012" name="J. Bacteriol.">
        <title>Complete genome sequences of Desulfosporosinus orientis DSM765T, Desulfosporosinus youngiae DSM17734T, Desulfosporosinus meridiei DSM13257T, and Desulfosporosinus acidiphilus DSM22704T.</title>
        <authorList>
            <person name="Pester M."/>
            <person name="Brambilla E."/>
            <person name="Alazard D."/>
            <person name="Rattei T."/>
            <person name="Weinmaier T."/>
            <person name="Han J."/>
            <person name="Lucas S."/>
            <person name="Lapidus A."/>
            <person name="Cheng J.F."/>
            <person name="Goodwin L."/>
            <person name="Pitluck S."/>
            <person name="Peters L."/>
            <person name="Ovchinnikova G."/>
            <person name="Teshima H."/>
            <person name="Detter J.C."/>
            <person name="Han C.S."/>
            <person name="Tapia R."/>
            <person name="Land M.L."/>
            <person name="Hauser L."/>
            <person name="Kyrpides N.C."/>
            <person name="Ivanova N.N."/>
            <person name="Pagani I."/>
            <person name="Huntmann M."/>
            <person name="Wei C.L."/>
            <person name="Davenport K.W."/>
            <person name="Daligault H."/>
            <person name="Chain P.S."/>
            <person name="Chen A."/>
            <person name="Mavromatis K."/>
            <person name="Markowitz V."/>
            <person name="Szeto E."/>
            <person name="Mikhailova N."/>
            <person name="Pati A."/>
            <person name="Wagner M."/>
            <person name="Woyke T."/>
            <person name="Ollivier B."/>
            <person name="Klenk H.P."/>
            <person name="Spring S."/>
            <person name="Loy A."/>
        </authorList>
    </citation>
    <scope>NUCLEOTIDE SEQUENCE [LARGE SCALE GENOMIC DNA]</scope>
    <source>
        <strain evidence="5">DSM 22704 / JCM 16185 / SJ4</strain>
    </source>
</reference>
<dbReference type="PANTHER" id="PTHR46268:SF6">
    <property type="entry name" value="UNIVERSAL STRESS PROTEIN UP12"/>
    <property type="match status" value="1"/>
</dbReference>
<dbReference type="HOGENOM" id="CLU_049301_11_2_9"/>
<keyword evidence="5" id="KW-1185">Reference proteome</keyword>
<dbReference type="AlphaFoldDB" id="I4D480"/>
<dbReference type="CDD" id="cd00293">
    <property type="entry name" value="USP-like"/>
    <property type="match status" value="1"/>
</dbReference>
<dbReference type="Gene3D" id="3.40.50.620">
    <property type="entry name" value="HUPs"/>
    <property type="match status" value="1"/>
</dbReference>
<dbReference type="RefSeq" id="WP_014826611.1">
    <property type="nucleotide sequence ID" value="NC_018068.1"/>
</dbReference>
<dbReference type="SUPFAM" id="SSF52402">
    <property type="entry name" value="Adenine nucleotide alpha hydrolases-like"/>
    <property type="match status" value="1"/>
</dbReference>